<dbReference type="EMBL" id="BAAAZX010000012">
    <property type="protein sequence ID" value="GAA4000839.1"/>
    <property type="molecule type" value="Genomic_DNA"/>
</dbReference>
<evidence type="ECO:0008006" key="5">
    <source>
        <dbReference type="Google" id="ProtNLM"/>
    </source>
</evidence>
<evidence type="ECO:0000256" key="2">
    <source>
        <dbReference type="SAM" id="Phobius"/>
    </source>
</evidence>
<feature type="transmembrane region" description="Helical" evidence="2">
    <location>
        <begin position="98"/>
        <end position="116"/>
    </location>
</feature>
<proteinExistence type="predicted"/>
<feature type="transmembrane region" description="Helical" evidence="2">
    <location>
        <begin position="150"/>
        <end position="168"/>
    </location>
</feature>
<dbReference type="Proteomes" id="UP001500456">
    <property type="component" value="Unassembled WGS sequence"/>
</dbReference>
<evidence type="ECO:0000313" key="3">
    <source>
        <dbReference type="EMBL" id="GAA4000839.1"/>
    </source>
</evidence>
<feature type="compositionally biased region" description="Polar residues" evidence="1">
    <location>
        <begin position="39"/>
        <end position="51"/>
    </location>
</feature>
<keyword evidence="2" id="KW-0812">Transmembrane</keyword>
<sequence>MPGTGHGELPLSGFAVLTMPGRLRDIEARHPALRGAKSPMQTIRGTTSSTADGAEGARPGPGRDLAPLLAGAATAVGGFGAALALAGSDSPLRGPLTLFYLLAAPAAAIAAALRGLEPFGRTIAALAGSVVVNMLVAQGMLALHSWSVRGGIVAVTAISGVLLLLVLLRRPRGRTTTRQGI</sequence>
<feature type="region of interest" description="Disordered" evidence="1">
    <location>
        <begin position="30"/>
        <end position="60"/>
    </location>
</feature>
<evidence type="ECO:0000313" key="4">
    <source>
        <dbReference type="Proteomes" id="UP001500456"/>
    </source>
</evidence>
<keyword evidence="2" id="KW-1133">Transmembrane helix</keyword>
<accession>A0ABP7RQG8</accession>
<name>A0ABP7RQG8_9ACTN</name>
<evidence type="ECO:0000256" key="1">
    <source>
        <dbReference type="SAM" id="MobiDB-lite"/>
    </source>
</evidence>
<keyword evidence="2" id="KW-0472">Membrane</keyword>
<comment type="caution">
    <text evidence="3">The sequence shown here is derived from an EMBL/GenBank/DDBJ whole genome shotgun (WGS) entry which is preliminary data.</text>
</comment>
<feature type="transmembrane region" description="Helical" evidence="2">
    <location>
        <begin position="123"/>
        <end position="144"/>
    </location>
</feature>
<protein>
    <recommendedName>
        <fullName evidence="5">Integral membrane protein</fullName>
    </recommendedName>
</protein>
<organism evidence="3 4">
    <name type="scientific">Streptomyces plumbiresistens</name>
    <dbReference type="NCBI Taxonomy" id="511811"/>
    <lineage>
        <taxon>Bacteria</taxon>
        <taxon>Bacillati</taxon>
        <taxon>Actinomycetota</taxon>
        <taxon>Actinomycetes</taxon>
        <taxon>Kitasatosporales</taxon>
        <taxon>Streptomycetaceae</taxon>
        <taxon>Streptomyces</taxon>
    </lineage>
</organism>
<gene>
    <name evidence="3" type="ORF">GCM10022232_43780</name>
</gene>
<feature type="transmembrane region" description="Helical" evidence="2">
    <location>
        <begin position="65"/>
        <end position="86"/>
    </location>
</feature>
<keyword evidence="4" id="KW-1185">Reference proteome</keyword>
<reference evidence="4" key="1">
    <citation type="journal article" date="2019" name="Int. J. Syst. Evol. Microbiol.">
        <title>The Global Catalogue of Microorganisms (GCM) 10K type strain sequencing project: providing services to taxonomists for standard genome sequencing and annotation.</title>
        <authorList>
            <consortium name="The Broad Institute Genomics Platform"/>
            <consortium name="The Broad Institute Genome Sequencing Center for Infectious Disease"/>
            <person name="Wu L."/>
            <person name="Ma J."/>
        </authorList>
    </citation>
    <scope>NUCLEOTIDE SEQUENCE [LARGE SCALE GENOMIC DNA]</scope>
    <source>
        <strain evidence="4">JCM 16924</strain>
    </source>
</reference>